<evidence type="ECO:0000313" key="7">
    <source>
        <dbReference type="Proteomes" id="UP000297890"/>
    </source>
</evidence>
<evidence type="ECO:0000256" key="4">
    <source>
        <dbReference type="ARBA" id="ARBA00023136"/>
    </source>
</evidence>
<keyword evidence="5" id="KW-0653">Protein transport</keyword>
<reference evidence="6 7" key="1">
    <citation type="journal article" date="2019" name="ISME J.">
        <title>Candidatus Macondimonas diazotrophica, a novel gammaproteobacterial genus dominating crude-oil-contaminated coastal sediments.</title>
        <authorList>
            <person name="Karthikeyan S."/>
            <person name="Konstantinidis K."/>
        </authorList>
    </citation>
    <scope>NUCLEOTIDE SEQUENCE [LARGE SCALE GENOMIC DNA]</scope>
    <source>
        <strain evidence="6 7">KTK01</strain>
    </source>
</reference>
<feature type="transmembrane region" description="Helical" evidence="5">
    <location>
        <begin position="121"/>
        <end position="142"/>
    </location>
</feature>
<dbReference type="RefSeq" id="WP_135280483.1">
    <property type="nucleotide sequence ID" value="NZ_SRIO01000001.1"/>
</dbReference>
<keyword evidence="5" id="KW-0811">Translocation</keyword>
<dbReference type="PROSITE" id="PS01218">
    <property type="entry name" value="TATC"/>
    <property type="match status" value="1"/>
</dbReference>
<dbReference type="GO" id="GO:0043953">
    <property type="term" value="P:protein transport by the Tat complex"/>
    <property type="evidence" value="ECO:0007669"/>
    <property type="project" value="UniProtKB-UniRule"/>
</dbReference>
<keyword evidence="3 5" id="KW-1133">Transmembrane helix</keyword>
<feature type="transmembrane region" description="Helical" evidence="5">
    <location>
        <begin position="200"/>
        <end position="222"/>
    </location>
</feature>
<evidence type="ECO:0000256" key="5">
    <source>
        <dbReference type="HAMAP-Rule" id="MF_00902"/>
    </source>
</evidence>
<feature type="transmembrane region" description="Helical" evidence="5">
    <location>
        <begin position="162"/>
        <end position="188"/>
    </location>
</feature>
<dbReference type="GO" id="GO:0033281">
    <property type="term" value="C:TAT protein transport complex"/>
    <property type="evidence" value="ECO:0007669"/>
    <property type="project" value="UniProtKB-UniRule"/>
</dbReference>
<name>A0A4Z0FDX3_9GAMM</name>
<sequence length="258" mass="28253">MNPDDPQGLTDQPLLSHLIELRSRLLRCLWVVGILLVPLAFFANDLFSLLAAPLLAKLPAGNSLIATQVVTPFLTPFKLAAVTAIFLAMPVLLWQIWSFVAPGLYQHEKRFAYPMLVMSILLFYAGVAFAYFVALPITFGFITRTAPQGVAVMTDIAAYLDFTLTVFFAFGLAFQIPVLTVLLAWAGITTPQAMTRARPYVLVGAFAAGMLLTPPDVFSQSLLALPTYLLYELGIVLARVMVPGALEVEAQRRDSRTS</sequence>
<protein>
    <recommendedName>
        <fullName evidence="5">Sec-independent protein translocase protein TatC</fullName>
    </recommendedName>
</protein>
<dbReference type="PANTHER" id="PTHR30371">
    <property type="entry name" value="SEC-INDEPENDENT PROTEIN TRANSLOCASE PROTEIN TATC"/>
    <property type="match status" value="1"/>
</dbReference>
<evidence type="ECO:0000256" key="3">
    <source>
        <dbReference type="ARBA" id="ARBA00022989"/>
    </source>
</evidence>
<comment type="similarity">
    <text evidence="5">Belongs to the TatC family.</text>
</comment>
<evidence type="ECO:0000256" key="1">
    <source>
        <dbReference type="ARBA" id="ARBA00004141"/>
    </source>
</evidence>
<gene>
    <name evidence="5 6" type="primary">tatC</name>
    <name evidence="6" type="ORF">E4680_00880</name>
</gene>
<keyword evidence="5" id="KW-1003">Cell membrane</keyword>
<evidence type="ECO:0000256" key="2">
    <source>
        <dbReference type="ARBA" id="ARBA00022692"/>
    </source>
</evidence>
<comment type="subcellular location">
    <subcellularLocation>
        <location evidence="5">Cell membrane</location>
        <topology evidence="5">Multi-pass membrane protein</topology>
    </subcellularLocation>
    <subcellularLocation>
        <location evidence="1">Membrane</location>
        <topology evidence="1">Multi-pass membrane protein</topology>
    </subcellularLocation>
</comment>
<proteinExistence type="inferred from homology"/>
<feature type="transmembrane region" description="Helical" evidence="5">
    <location>
        <begin position="28"/>
        <end position="56"/>
    </location>
</feature>
<comment type="caution">
    <text evidence="6">The sequence shown here is derived from an EMBL/GenBank/DDBJ whole genome shotgun (WGS) entry which is preliminary data.</text>
</comment>
<dbReference type="Pfam" id="PF00902">
    <property type="entry name" value="TatC"/>
    <property type="match status" value="1"/>
</dbReference>
<dbReference type="AlphaFoldDB" id="A0A4Z0FDX3"/>
<dbReference type="OrthoDB" id="9777044at2"/>
<dbReference type="EMBL" id="SRIO01000001">
    <property type="protein sequence ID" value="TFZ84123.1"/>
    <property type="molecule type" value="Genomic_DNA"/>
</dbReference>
<dbReference type="PANTHER" id="PTHR30371:SF0">
    <property type="entry name" value="SEC-INDEPENDENT PROTEIN TRANSLOCASE PROTEIN TATC, CHLOROPLASTIC-RELATED"/>
    <property type="match status" value="1"/>
</dbReference>
<dbReference type="GO" id="GO:0009977">
    <property type="term" value="F:proton motive force dependent protein transmembrane transporter activity"/>
    <property type="evidence" value="ECO:0007669"/>
    <property type="project" value="TreeGrafter"/>
</dbReference>
<comment type="function">
    <text evidence="5">Part of the twin-arginine translocation (Tat) system that transports large folded proteins containing a characteristic twin-arginine motif in their signal peptide across membranes. Together with TatB, TatC is part of a receptor directly interacting with Tat signal peptides.</text>
</comment>
<dbReference type="InterPro" id="IPR002033">
    <property type="entry name" value="TatC"/>
</dbReference>
<keyword evidence="4 5" id="KW-0472">Membrane</keyword>
<keyword evidence="5" id="KW-0813">Transport</keyword>
<evidence type="ECO:0000313" key="6">
    <source>
        <dbReference type="EMBL" id="TFZ84123.1"/>
    </source>
</evidence>
<keyword evidence="7" id="KW-1185">Reference proteome</keyword>
<keyword evidence="2 5" id="KW-0812">Transmembrane</keyword>
<dbReference type="PRINTS" id="PR01840">
    <property type="entry name" value="TATCFAMILY"/>
</dbReference>
<dbReference type="HAMAP" id="MF_00902">
    <property type="entry name" value="TatC"/>
    <property type="match status" value="1"/>
</dbReference>
<comment type="subunit">
    <text evidence="5">The Tat system comprises two distinct complexes: a TatABC complex, containing multiple copies of TatA, TatB and TatC subunits, and a separate TatA complex, containing only TatA subunits. Substrates initially bind to the TatABC complex, which probably triggers association of the separate TatA complex to form the active translocon.</text>
</comment>
<feature type="transmembrane region" description="Helical" evidence="5">
    <location>
        <begin position="228"/>
        <end position="246"/>
    </location>
</feature>
<dbReference type="Proteomes" id="UP000297890">
    <property type="component" value="Unassembled WGS sequence"/>
</dbReference>
<dbReference type="InterPro" id="IPR019820">
    <property type="entry name" value="Sec-indep_translocase_CS"/>
</dbReference>
<organism evidence="6 7">
    <name type="scientific">Candidatus Macondimonas diazotrophica</name>
    <dbReference type="NCBI Taxonomy" id="2305248"/>
    <lineage>
        <taxon>Bacteria</taxon>
        <taxon>Pseudomonadati</taxon>
        <taxon>Pseudomonadota</taxon>
        <taxon>Gammaproteobacteria</taxon>
        <taxon>Chromatiales</taxon>
        <taxon>Ectothiorhodospiraceae</taxon>
        <taxon>Candidatus Macondimonas</taxon>
    </lineage>
</organism>
<feature type="transmembrane region" description="Helical" evidence="5">
    <location>
        <begin position="76"/>
        <end position="100"/>
    </location>
</feature>
<accession>A0A4Z0FDX3</accession>
<dbReference type="NCBIfam" id="TIGR00945">
    <property type="entry name" value="tatC"/>
    <property type="match status" value="1"/>
</dbReference>
<dbReference type="GO" id="GO:0065002">
    <property type="term" value="P:intracellular protein transmembrane transport"/>
    <property type="evidence" value="ECO:0007669"/>
    <property type="project" value="TreeGrafter"/>
</dbReference>